<evidence type="ECO:0000259" key="1">
    <source>
        <dbReference type="Pfam" id="PF00534"/>
    </source>
</evidence>
<accession>A0ABT7BUM4</accession>
<name>A0ABT7BUM4_9CYAN</name>
<dbReference type="Gene3D" id="3.40.50.2000">
    <property type="entry name" value="Glycogen Phosphorylase B"/>
    <property type="match status" value="2"/>
</dbReference>
<dbReference type="SUPFAM" id="SSF53756">
    <property type="entry name" value="UDP-Glycosyltransferase/glycogen phosphorylase"/>
    <property type="match status" value="1"/>
</dbReference>
<dbReference type="PANTHER" id="PTHR12526">
    <property type="entry name" value="GLYCOSYLTRANSFERASE"/>
    <property type="match status" value="1"/>
</dbReference>
<reference evidence="2 3" key="1">
    <citation type="submission" date="2023-01" db="EMBL/GenBank/DDBJ databases">
        <title>Novel diversity within Roseofilum (Cyanobacteria; Desertifilaceae) from marine benthic mats with descriptions of four novel species.</title>
        <authorList>
            <person name="Wang Y."/>
            <person name="Berthold D.E."/>
            <person name="Hu J."/>
            <person name="Lefler F.W."/>
            <person name="Laughinghouse H.D. IV."/>
        </authorList>
    </citation>
    <scope>NUCLEOTIDE SEQUENCE [LARGE SCALE GENOMIC DNA]</scope>
    <source>
        <strain evidence="2 3">BLCC-M143</strain>
    </source>
</reference>
<proteinExistence type="predicted"/>
<dbReference type="RefSeq" id="WP_283757544.1">
    <property type="nucleotide sequence ID" value="NZ_JAQOSQ010000004.1"/>
</dbReference>
<comment type="caution">
    <text evidence="2">The sequence shown here is derived from an EMBL/GenBank/DDBJ whole genome shotgun (WGS) entry which is preliminary data.</text>
</comment>
<gene>
    <name evidence="2" type="ORF">PMH09_06750</name>
</gene>
<dbReference type="Proteomes" id="UP001232992">
    <property type="component" value="Unassembled WGS sequence"/>
</dbReference>
<protein>
    <submittedName>
        <fullName evidence="2">Glycosyltransferase family 4 protein</fullName>
    </submittedName>
</protein>
<dbReference type="EMBL" id="JAQOSQ010000004">
    <property type="protein sequence ID" value="MDJ1182893.1"/>
    <property type="molecule type" value="Genomic_DNA"/>
</dbReference>
<feature type="domain" description="Glycosyl transferase family 1" evidence="1">
    <location>
        <begin position="196"/>
        <end position="357"/>
    </location>
</feature>
<evidence type="ECO:0000313" key="3">
    <source>
        <dbReference type="Proteomes" id="UP001232992"/>
    </source>
</evidence>
<dbReference type="InterPro" id="IPR001296">
    <property type="entry name" value="Glyco_trans_1"/>
</dbReference>
<dbReference type="CDD" id="cd03801">
    <property type="entry name" value="GT4_PimA-like"/>
    <property type="match status" value="1"/>
</dbReference>
<dbReference type="Pfam" id="PF00534">
    <property type="entry name" value="Glycos_transf_1"/>
    <property type="match status" value="1"/>
</dbReference>
<organism evidence="2 3">
    <name type="scientific">Roseofilum casamattae BLCC-M143</name>
    <dbReference type="NCBI Taxonomy" id="3022442"/>
    <lineage>
        <taxon>Bacteria</taxon>
        <taxon>Bacillati</taxon>
        <taxon>Cyanobacteriota</taxon>
        <taxon>Cyanophyceae</taxon>
        <taxon>Desertifilales</taxon>
        <taxon>Desertifilaceae</taxon>
        <taxon>Roseofilum</taxon>
        <taxon>Roseofilum casamattae</taxon>
    </lineage>
</organism>
<evidence type="ECO:0000313" key="2">
    <source>
        <dbReference type="EMBL" id="MDJ1182893.1"/>
    </source>
</evidence>
<keyword evidence="3" id="KW-1185">Reference proteome</keyword>
<sequence>MEDIRVAWLFPTIVRGAYWQPVLREFTKIYPQTQFYTGETWPGFDPKAPGADAIVTIGEYHFQELQTVESGYNRGIIFVSPAVIFPLLKLKPKVVLVSNFSMWTVLAILLKPIARWKLILVYESSSPNVDFRDNPFRSKVRKWMTYFMDDFISNSRGGKGYLADVLGVNPDRISARPYMVPDATALLEEQSETEATDLKLPHPIFLCVGVLVPRKGITQLLQACKILKEKGYTNYSLVFVGDGEQRDELQAFAQEHDFAEQITWTGWLNYGQLGGYFRGADVFVFPTLEDTWGVVLLEAMSFGKAILCSKWAGAAEMVVEGENGYIIDPYETEAFAEKMIRLIDRPETIESMGKKSQELMVEHNAKNAGLFLADRVKSVM</sequence>